<evidence type="ECO:0000256" key="1">
    <source>
        <dbReference type="SAM" id="MobiDB-lite"/>
    </source>
</evidence>
<evidence type="ECO:0000313" key="2">
    <source>
        <dbReference type="EMBL" id="HJB27829.1"/>
    </source>
</evidence>
<dbReference type="EMBL" id="DWYZ01000073">
    <property type="protein sequence ID" value="HJB27829.1"/>
    <property type="molecule type" value="Genomic_DNA"/>
</dbReference>
<comment type="caution">
    <text evidence="2">The sequence shown here is derived from an EMBL/GenBank/DDBJ whole genome shotgun (WGS) entry which is preliminary data.</text>
</comment>
<protein>
    <recommendedName>
        <fullName evidence="4">Large polyvalent protein-associated domain-containing protein</fullName>
    </recommendedName>
</protein>
<dbReference type="Proteomes" id="UP000823842">
    <property type="component" value="Unassembled WGS sequence"/>
</dbReference>
<dbReference type="AlphaFoldDB" id="A0A9D2LR75"/>
<proteinExistence type="predicted"/>
<sequence length="491" mass="56380">MQTNEQNPRGTIKSMLDAANLVAKGSESLMAMIQYLNLRKEYNTKALDLYKSAQQNGSLGFLTVSGADAKGLTDAMRAHGINCMACKYGGEEEDRIAIIYGLEQAKEVSFVRDVYLAAQKKVVHVDKEVLSMFIKEPDVREKRGLSYAELNSIKDRAHLSKTMFATEHNKDGTYTIFYRGEDQKKFDMYFAGMQKEKEGSGKNVFKQEDYDREEREEAVNRVMGDPDKPHFYGSRNGYAAIYVTKEGYYFEKEGQKPAKEFVSRSDPYFAEKLCKCFDQMYDIRGVHDQAEELGEAMKNEILHGKKDVCRVKDALGRFGYKNLKEVNEVDLDNKFKMHIKDNDIGPEITEAYYRLKRSVSLYNTVRDGYARPYVSQNEKQLYTAEHEVRMAFERCINTNSTVYRNEAEQYMSGDMGYDEVKEFVDQHKEEIDEILKGRKWSEPYDMPDMGQHAKEGPDDVSKDLGQELGKDPETKADIDIGLDGMDMPPRD</sequence>
<accession>A0A9D2LR75</accession>
<gene>
    <name evidence="2" type="ORF">IAA06_03435</name>
</gene>
<evidence type="ECO:0008006" key="4">
    <source>
        <dbReference type="Google" id="ProtNLM"/>
    </source>
</evidence>
<name>A0A9D2LR75_9FIRM</name>
<feature type="region of interest" description="Disordered" evidence="1">
    <location>
        <begin position="438"/>
        <end position="491"/>
    </location>
</feature>
<reference evidence="2" key="1">
    <citation type="journal article" date="2021" name="PeerJ">
        <title>Extensive microbial diversity within the chicken gut microbiome revealed by metagenomics and culture.</title>
        <authorList>
            <person name="Gilroy R."/>
            <person name="Ravi A."/>
            <person name="Getino M."/>
            <person name="Pursley I."/>
            <person name="Horton D.L."/>
            <person name="Alikhan N.F."/>
            <person name="Baker D."/>
            <person name="Gharbi K."/>
            <person name="Hall N."/>
            <person name="Watson M."/>
            <person name="Adriaenssens E.M."/>
            <person name="Foster-Nyarko E."/>
            <person name="Jarju S."/>
            <person name="Secka A."/>
            <person name="Antonio M."/>
            <person name="Oren A."/>
            <person name="Chaudhuri R.R."/>
            <person name="La Ragione R."/>
            <person name="Hildebrand F."/>
            <person name="Pallen M.J."/>
        </authorList>
    </citation>
    <scope>NUCLEOTIDE SEQUENCE</scope>
    <source>
        <strain evidence="2">ChiSjej1B19-5720</strain>
    </source>
</reference>
<reference evidence="2" key="2">
    <citation type="submission" date="2021-04" db="EMBL/GenBank/DDBJ databases">
        <authorList>
            <person name="Gilroy R."/>
        </authorList>
    </citation>
    <scope>NUCLEOTIDE SEQUENCE</scope>
    <source>
        <strain evidence="2">ChiSjej1B19-5720</strain>
    </source>
</reference>
<feature type="compositionally biased region" description="Basic and acidic residues" evidence="1">
    <location>
        <begin position="451"/>
        <end position="478"/>
    </location>
</feature>
<organism evidence="2 3">
    <name type="scientific">Candidatus Blautia faecavium</name>
    <dbReference type="NCBI Taxonomy" id="2838487"/>
    <lineage>
        <taxon>Bacteria</taxon>
        <taxon>Bacillati</taxon>
        <taxon>Bacillota</taxon>
        <taxon>Clostridia</taxon>
        <taxon>Lachnospirales</taxon>
        <taxon>Lachnospiraceae</taxon>
        <taxon>Blautia</taxon>
    </lineage>
</organism>
<evidence type="ECO:0000313" key="3">
    <source>
        <dbReference type="Proteomes" id="UP000823842"/>
    </source>
</evidence>